<dbReference type="AlphaFoldDB" id="A0AAW8JAJ4"/>
<reference evidence="2" key="1">
    <citation type="submission" date="2023-08" db="EMBL/GenBank/DDBJ databases">
        <title>Emergence of clinically-relevant ST2 carbapenem-resistant Acinetobacter baumannii strains in hospital sewages in Zhejiang, East of China.</title>
        <authorList>
            <person name="Kaichao C."/>
            <person name="Zhang R."/>
        </authorList>
    </citation>
    <scope>NUCLEOTIDE SEQUENCE</scope>
    <source>
        <strain evidence="2">M-RB-37</strain>
    </source>
</reference>
<feature type="transmembrane region" description="Helical" evidence="1">
    <location>
        <begin position="261"/>
        <end position="286"/>
    </location>
</feature>
<evidence type="ECO:0000313" key="2">
    <source>
        <dbReference type="EMBL" id="MDQ8935605.1"/>
    </source>
</evidence>
<evidence type="ECO:0000256" key="1">
    <source>
        <dbReference type="SAM" id="Phobius"/>
    </source>
</evidence>
<dbReference type="Gene3D" id="1.10.4160.10">
    <property type="entry name" value="Hydantoin permease"/>
    <property type="match status" value="1"/>
</dbReference>
<dbReference type="InterPro" id="IPR038728">
    <property type="entry name" value="YkvI-like"/>
</dbReference>
<feature type="transmembrane region" description="Helical" evidence="1">
    <location>
        <begin position="33"/>
        <end position="58"/>
    </location>
</feature>
<feature type="transmembrane region" description="Helical" evidence="1">
    <location>
        <begin position="112"/>
        <end position="133"/>
    </location>
</feature>
<feature type="transmembrane region" description="Helical" evidence="1">
    <location>
        <begin position="79"/>
        <end position="100"/>
    </location>
</feature>
<evidence type="ECO:0008006" key="4">
    <source>
        <dbReference type="Google" id="ProtNLM"/>
    </source>
</evidence>
<dbReference type="PANTHER" id="PTHR37814:SF1">
    <property type="entry name" value="MEMBRANE PROTEIN"/>
    <property type="match status" value="1"/>
</dbReference>
<keyword evidence="1" id="KW-0472">Membrane</keyword>
<name>A0AAW8JAJ4_9GAMM</name>
<feature type="transmembrane region" description="Helical" evidence="1">
    <location>
        <begin position="298"/>
        <end position="315"/>
    </location>
</feature>
<protein>
    <recommendedName>
        <fullName evidence="4">Membrane protein YkvI</fullName>
    </recommendedName>
</protein>
<organism evidence="2 3">
    <name type="scientific">Acinetobacter rudis</name>
    <dbReference type="NCBI Taxonomy" id="632955"/>
    <lineage>
        <taxon>Bacteria</taxon>
        <taxon>Pseudomonadati</taxon>
        <taxon>Pseudomonadota</taxon>
        <taxon>Gammaproteobacteria</taxon>
        <taxon>Moraxellales</taxon>
        <taxon>Moraxellaceae</taxon>
        <taxon>Acinetobacter</taxon>
    </lineage>
</organism>
<dbReference type="EMBL" id="JAVIDL010000011">
    <property type="protein sequence ID" value="MDQ8935605.1"/>
    <property type="molecule type" value="Genomic_DNA"/>
</dbReference>
<gene>
    <name evidence="2" type="ORF">RFH47_07680</name>
</gene>
<evidence type="ECO:0000313" key="3">
    <source>
        <dbReference type="Proteomes" id="UP001243844"/>
    </source>
</evidence>
<keyword evidence="1" id="KW-0812">Transmembrane</keyword>
<sequence>MRNSMSLGGAFIGVMAGVGFASGQEILQFFASYGWNSLIGVIIATVLMSFFVMNLYTIGSKLQTSSHQEAIHYICGPKLGSVVDLILTFFLFGIIVIMIAGAGSSAQQQLGISAYFASAIAAIITVLLVFLGLKRVMAILSWVTPVLALMIFIIALYAFTHIQRPFSDLIQIVQTQPQASHHWLLSALLYVSYNIAGLTAMLVVMGGRIKNLNDAKLGGILGGLGVGILIAMMTLVLIASADQTQHVDIPTLFLGNALAPWFGNFVLVFLQIKLIFTCMGLAYALAARCEAYGLNFKGAIIVCMIMAYIASQFGFVSLVSYVYPTMGYLGFILMICISIAWFRSKKLSLSQEPEESLMVQK</sequence>
<feature type="transmembrane region" description="Helical" evidence="1">
    <location>
        <begin position="217"/>
        <end position="241"/>
    </location>
</feature>
<dbReference type="Proteomes" id="UP001243844">
    <property type="component" value="Unassembled WGS sequence"/>
</dbReference>
<feature type="transmembrane region" description="Helical" evidence="1">
    <location>
        <begin position="321"/>
        <end position="342"/>
    </location>
</feature>
<dbReference type="RefSeq" id="WP_308981329.1">
    <property type="nucleotide sequence ID" value="NZ_JAVIDL010000011.1"/>
</dbReference>
<comment type="caution">
    <text evidence="2">The sequence shown here is derived from an EMBL/GenBank/DDBJ whole genome shotgun (WGS) entry which is preliminary data.</text>
</comment>
<proteinExistence type="predicted"/>
<feature type="transmembrane region" description="Helical" evidence="1">
    <location>
        <begin position="182"/>
        <end position="205"/>
    </location>
</feature>
<accession>A0AAW8JAJ4</accession>
<dbReference type="PANTHER" id="PTHR37814">
    <property type="entry name" value="CONSERVED MEMBRANE PROTEIN"/>
    <property type="match status" value="1"/>
</dbReference>
<keyword evidence="1" id="KW-1133">Transmembrane helix</keyword>
<feature type="transmembrane region" description="Helical" evidence="1">
    <location>
        <begin position="140"/>
        <end position="162"/>
    </location>
</feature>